<keyword evidence="2 7" id="KW-0812">Transmembrane</keyword>
<dbReference type="GO" id="GO:0005789">
    <property type="term" value="C:endoplasmic reticulum membrane"/>
    <property type="evidence" value="ECO:0007669"/>
    <property type="project" value="UniProtKB-SubCell"/>
</dbReference>
<evidence type="ECO:0000256" key="4">
    <source>
        <dbReference type="ARBA" id="ARBA00023136"/>
    </source>
</evidence>
<dbReference type="Proteomes" id="UP000663868">
    <property type="component" value="Unassembled WGS sequence"/>
</dbReference>
<comment type="function">
    <text evidence="5">Probable disulfide isomerase, which participates in the folding of proteins containing disulfide bonds. May act as a dithiol oxidase. Acts as a regulator of endoplasmic reticulum-mitochondria contact sites via its ability to regulate redox signals.</text>
</comment>
<dbReference type="PRINTS" id="PR00421">
    <property type="entry name" value="THIOREDOXIN"/>
</dbReference>
<dbReference type="PROSITE" id="PS51352">
    <property type="entry name" value="THIOREDOXIN_2"/>
    <property type="match status" value="1"/>
</dbReference>
<dbReference type="PROSITE" id="PS00194">
    <property type="entry name" value="THIOREDOXIN_1"/>
    <property type="match status" value="1"/>
</dbReference>
<dbReference type="EMBL" id="CAJNOE010000826">
    <property type="protein sequence ID" value="CAF1341323.1"/>
    <property type="molecule type" value="Genomic_DNA"/>
</dbReference>
<dbReference type="PANTHER" id="PTHR46426">
    <property type="entry name" value="PROTEIN DISULFIDE-ISOMERASE TMX3"/>
    <property type="match status" value="1"/>
</dbReference>
<feature type="compositionally biased region" description="Acidic residues" evidence="6">
    <location>
        <begin position="442"/>
        <end position="459"/>
    </location>
</feature>
<organism evidence="10 12">
    <name type="scientific">Adineta steineri</name>
    <dbReference type="NCBI Taxonomy" id="433720"/>
    <lineage>
        <taxon>Eukaryota</taxon>
        <taxon>Metazoa</taxon>
        <taxon>Spiralia</taxon>
        <taxon>Gnathifera</taxon>
        <taxon>Rotifera</taxon>
        <taxon>Eurotatoria</taxon>
        <taxon>Bdelloidea</taxon>
        <taxon>Adinetida</taxon>
        <taxon>Adinetidae</taxon>
        <taxon>Adineta</taxon>
    </lineage>
</organism>
<comment type="subcellular location">
    <subcellularLocation>
        <location evidence="1">Endoplasmic reticulum membrane</location>
        <topology evidence="1">Single-pass membrane protein</topology>
    </subcellularLocation>
</comment>
<feature type="transmembrane region" description="Helical" evidence="7">
    <location>
        <begin position="396"/>
        <end position="417"/>
    </location>
</feature>
<sequence length="503" mass="59347">MQFLWFVIFLVQCFLSINAKWVRDVDSKIIDEIKQNPSIAYLIQFHAPWCGHCRKFEPVYEEIAKEIYDLSSTVDEFKNIRIVRIDATVYTDVANRYDVRGYPTIKFVRGPQVFAYENERAKTAVLEFLRRVNGPALRWLPSIGKFNEIRREHDVFFLFVTTNHDENDNLFNQYKDIVNRYLSQTYFYATNVSIIQQTYFSKYKTDAKSQIFAIKNEGFYLYKPEDYNNNLDEFIIKEKVATFPQVASGNIHDLIVTKRIVIIYAFKDQHELVAQKQKRNELKTQMRAYVMKHISTLRDTFQFSWSNDLDLLSNIAVWTLDEPLIFLYDSVIHKYGIYPLSSMIDSNIQLEPILDYIIKNSTEIIQYSGDTWPKRIFRPFWELYRTIISMFIEAPFISMLIIGIPASVISLICYCLCCSSSDNSSSKSKNPKKKRKDGQITEQDEDEQQSLNEDEDDEYEERIVQVEPRFIEKFIKPPDARDIPTWPIMPDDSQKSISEKKRD</sequence>
<feature type="signal peptide" evidence="8">
    <location>
        <begin position="1"/>
        <end position="19"/>
    </location>
</feature>
<dbReference type="EMBL" id="CAJOBB010000131">
    <property type="protein sequence ID" value="CAF3577364.1"/>
    <property type="molecule type" value="Genomic_DNA"/>
</dbReference>
<dbReference type="InterPro" id="IPR013766">
    <property type="entry name" value="Thioredoxin_domain"/>
</dbReference>
<feature type="region of interest" description="Disordered" evidence="6">
    <location>
        <begin position="475"/>
        <end position="503"/>
    </location>
</feature>
<evidence type="ECO:0000256" key="3">
    <source>
        <dbReference type="ARBA" id="ARBA00022989"/>
    </source>
</evidence>
<comment type="caution">
    <text evidence="10">The sequence shown here is derived from an EMBL/GenBank/DDBJ whole genome shotgun (WGS) entry which is preliminary data.</text>
</comment>
<feature type="chain" id="PRO_5035686772" description="Thioredoxin domain-containing protein" evidence="8">
    <location>
        <begin position="20"/>
        <end position="503"/>
    </location>
</feature>
<accession>A0A815GPM7</accession>
<name>A0A815GPM7_9BILA</name>
<dbReference type="PANTHER" id="PTHR46426:SF1">
    <property type="entry name" value="PROTEIN DISULFIDE-ISOMERASE TMX3"/>
    <property type="match status" value="1"/>
</dbReference>
<evidence type="ECO:0000313" key="10">
    <source>
        <dbReference type="EMBL" id="CAF1341323.1"/>
    </source>
</evidence>
<keyword evidence="3 7" id="KW-1133">Transmembrane helix</keyword>
<evidence type="ECO:0000256" key="8">
    <source>
        <dbReference type="SAM" id="SignalP"/>
    </source>
</evidence>
<dbReference type="Proteomes" id="UP000663860">
    <property type="component" value="Unassembled WGS sequence"/>
</dbReference>
<feature type="compositionally biased region" description="Basic and acidic residues" evidence="6">
    <location>
        <begin position="492"/>
        <end position="503"/>
    </location>
</feature>
<dbReference type="Pfam" id="PF00085">
    <property type="entry name" value="Thioredoxin"/>
    <property type="match status" value="1"/>
</dbReference>
<dbReference type="InterPro" id="IPR017937">
    <property type="entry name" value="Thioredoxin_CS"/>
</dbReference>
<evidence type="ECO:0000256" key="7">
    <source>
        <dbReference type="SAM" id="Phobius"/>
    </source>
</evidence>
<dbReference type="Gene3D" id="3.40.30.10">
    <property type="entry name" value="Glutaredoxin"/>
    <property type="match status" value="1"/>
</dbReference>
<reference evidence="10" key="1">
    <citation type="submission" date="2021-02" db="EMBL/GenBank/DDBJ databases">
        <authorList>
            <person name="Nowell W R."/>
        </authorList>
    </citation>
    <scope>NUCLEOTIDE SEQUENCE</scope>
</reference>
<dbReference type="SUPFAM" id="SSF52833">
    <property type="entry name" value="Thioredoxin-like"/>
    <property type="match status" value="1"/>
</dbReference>
<keyword evidence="8" id="KW-0732">Signal</keyword>
<evidence type="ECO:0000256" key="1">
    <source>
        <dbReference type="ARBA" id="ARBA00004389"/>
    </source>
</evidence>
<gene>
    <name evidence="10" type="ORF">IZO911_LOCUS36247</name>
    <name evidence="11" type="ORF">KXQ929_LOCUS3943</name>
</gene>
<dbReference type="InterPro" id="IPR052250">
    <property type="entry name" value="PDI_TMX3"/>
</dbReference>
<protein>
    <recommendedName>
        <fullName evidence="9">Thioredoxin domain-containing protein</fullName>
    </recommendedName>
</protein>
<evidence type="ECO:0000313" key="12">
    <source>
        <dbReference type="Proteomes" id="UP000663860"/>
    </source>
</evidence>
<evidence type="ECO:0000256" key="5">
    <source>
        <dbReference type="ARBA" id="ARBA00045246"/>
    </source>
</evidence>
<evidence type="ECO:0000259" key="9">
    <source>
        <dbReference type="PROSITE" id="PS51352"/>
    </source>
</evidence>
<dbReference type="AlphaFoldDB" id="A0A815GPM7"/>
<feature type="domain" description="Thioredoxin" evidence="9">
    <location>
        <begin position="8"/>
        <end position="134"/>
    </location>
</feature>
<proteinExistence type="predicted"/>
<feature type="region of interest" description="Disordered" evidence="6">
    <location>
        <begin position="421"/>
        <end position="459"/>
    </location>
</feature>
<evidence type="ECO:0000256" key="2">
    <source>
        <dbReference type="ARBA" id="ARBA00022692"/>
    </source>
</evidence>
<keyword evidence="4 7" id="KW-0472">Membrane</keyword>
<evidence type="ECO:0000256" key="6">
    <source>
        <dbReference type="SAM" id="MobiDB-lite"/>
    </source>
</evidence>
<dbReference type="InterPro" id="IPR036249">
    <property type="entry name" value="Thioredoxin-like_sf"/>
</dbReference>
<evidence type="ECO:0000313" key="11">
    <source>
        <dbReference type="EMBL" id="CAF3577364.1"/>
    </source>
</evidence>